<proteinExistence type="predicted"/>
<reference evidence="1 2" key="1">
    <citation type="journal article" date="2014" name="Am. J. Bot.">
        <title>Genome assembly and annotation for red clover (Trifolium pratense; Fabaceae).</title>
        <authorList>
            <person name="Istvanek J."/>
            <person name="Jaros M."/>
            <person name="Krenek A."/>
            <person name="Repkova J."/>
        </authorList>
    </citation>
    <scope>NUCLEOTIDE SEQUENCE [LARGE SCALE GENOMIC DNA]</scope>
    <source>
        <strain evidence="2">cv. Tatra</strain>
        <tissue evidence="1">Young leaves</tissue>
    </source>
</reference>
<evidence type="ECO:0000313" key="2">
    <source>
        <dbReference type="Proteomes" id="UP000236291"/>
    </source>
</evidence>
<sequence length="214" mass="23337">FGEGFTVEKTTISLLYDVSINKELEHCDAVSREDVIVSSDEDNNVSDYINAPVDNNVIRPDEDENIGEDMHLHAVDKSPIVSCDDAMATNMDYAVSGGGDMPADNVVPISSENENVSDSKNEDVVDKDANASGTASKNVVVSSGDKNRICRLFIKLPSLVRAALISRPFWFGLVSILVWITCCGSKKRSSRNLHTRIFGKALLRIVPALLCFDA</sequence>
<comment type="caution">
    <text evidence="1">The sequence shown here is derived from an EMBL/GenBank/DDBJ whole genome shotgun (WGS) entry which is preliminary data.</text>
</comment>
<protein>
    <submittedName>
        <fullName evidence="1">Putative TIR-NBS-LRR resistance protein</fullName>
    </submittedName>
</protein>
<organism evidence="1 2">
    <name type="scientific">Trifolium pratense</name>
    <name type="common">Red clover</name>
    <dbReference type="NCBI Taxonomy" id="57577"/>
    <lineage>
        <taxon>Eukaryota</taxon>
        <taxon>Viridiplantae</taxon>
        <taxon>Streptophyta</taxon>
        <taxon>Embryophyta</taxon>
        <taxon>Tracheophyta</taxon>
        <taxon>Spermatophyta</taxon>
        <taxon>Magnoliopsida</taxon>
        <taxon>eudicotyledons</taxon>
        <taxon>Gunneridae</taxon>
        <taxon>Pentapetalae</taxon>
        <taxon>rosids</taxon>
        <taxon>fabids</taxon>
        <taxon>Fabales</taxon>
        <taxon>Fabaceae</taxon>
        <taxon>Papilionoideae</taxon>
        <taxon>50 kb inversion clade</taxon>
        <taxon>NPAAA clade</taxon>
        <taxon>Hologalegina</taxon>
        <taxon>IRL clade</taxon>
        <taxon>Trifolieae</taxon>
        <taxon>Trifolium</taxon>
    </lineage>
</organism>
<dbReference type="EMBL" id="ASHM01053508">
    <property type="protein sequence ID" value="PNX87299.1"/>
    <property type="molecule type" value="Genomic_DNA"/>
</dbReference>
<feature type="non-terminal residue" evidence="1">
    <location>
        <position position="1"/>
    </location>
</feature>
<dbReference type="AlphaFoldDB" id="A0A2K3M957"/>
<dbReference type="Proteomes" id="UP000236291">
    <property type="component" value="Unassembled WGS sequence"/>
</dbReference>
<gene>
    <name evidence="1" type="ORF">L195_g043386</name>
</gene>
<name>A0A2K3M957_TRIPR</name>
<reference evidence="1 2" key="2">
    <citation type="journal article" date="2017" name="Front. Plant Sci.">
        <title>Gene Classification and Mining of Molecular Markers Useful in Red Clover (Trifolium pratense) Breeding.</title>
        <authorList>
            <person name="Istvanek J."/>
            <person name="Dluhosova J."/>
            <person name="Dluhos P."/>
            <person name="Patkova L."/>
            <person name="Nedelnik J."/>
            <person name="Repkova J."/>
        </authorList>
    </citation>
    <scope>NUCLEOTIDE SEQUENCE [LARGE SCALE GENOMIC DNA]</scope>
    <source>
        <strain evidence="2">cv. Tatra</strain>
        <tissue evidence="1">Young leaves</tissue>
    </source>
</reference>
<evidence type="ECO:0000313" key="1">
    <source>
        <dbReference type="EMBL" id="PNX87299.1"/>
    </source>
</evidence>
<accession>A0A2K3M957</accession>